<reference evidence="3" key="1">
    <citation type="submission" date="2020-04" db="EMBL/GenBank/DDBJ databases">
        <title>Genome Assembly and Annotation of Botryosphaeria dothidea sdau 11-99, a Latent Pathogen of Apple Fruit Ring Rot in China.</title>
        <authorList>
            <person name="Yu C."/>
            <person name="Diao Y."/>
            <person name="Lu Q."/>
            <person name="Zhao J."/>
            <person name="Cui S."/>
            <person name="Peng C."/>
            <person name="He B."/>
            <person name="Liu H."/>
        </authorList>
    </citation>
    <scope>NUCLEOTIDE SEQUENCE [LARGE SCALE GENOMIC DNA]</scope>
    <source>
        <strain evidence="3">Sdau11-99</strain>
    </source>
</reference>
<dbReference type="SUPFAM" id="SSF54001">
    <property type="entry name" value="Cysteine proteinases"/>
    <property type="match status" value="1"/>
</dbReference>
<dbReference type="PANTHER" id="PTHR11786:SF0">
    <property type="entry name" value="ARYLAMINE N-ACETYLTRANSFERASE 4-RELATED"/>
    <property type="match status" value="1"/>
</dbReference>
<organism evidence="3 4">
    <name type="scientific">Botryosphaeria dothidea</name>
    <dbReference type="NCBI Taxonomy" id="55169"/>
    <lineage>
        <taxon>Eukaryota</taxon>
        <taxon>Fungi</taxon>
        <taxon>Dikarya</taxon>
        <taxon>Ascomycota</taxon>
        <taxon>Pezizomycotina</taxon>
        <taxon>Dothideomycetes</taxon>
        <taxon>Dothideomycetes incertae sedis</taxon>
        <taxon>Botryosphaeriales</taxon>
        <taxon>Botryosphaeriaceae</taxon>
        <taxon>Botryosphaeria</taxon>
    </lineage>
</organism>
<keyword evidence="2" id="KW-0012">Acyltransferase</keyword>
<evidence type="ECO:0000256" key="1">
    <source>
        <dbReference type="ARBA" id="ARBA00006547"/>
    </source>
</evidence>
<dbReference type="OrthoDB" id="10260017at2759"/>
<dbReference type="InterPro" id="IPR038765">
    <property type="entry name" value="Papain-like_cys_pep_sf"/>
</dbReference>
<gene>
    <name evidence="3" type="ORF">GTA08_BOTSDO12080</name>
</gene>
<keyword evidence="2" id="KW-0808">Transferase</keyword>
<dbReference type="PRINTS" id="PR01543">
    <property type="entry name" value="ANATRNSFRASE"/>
</dbReference>
<dbReference type="GO" id="GO:0016407">
    <property type="term" value="F:acetyltransferase activity"/>
    <property type="evidence" value="ECO:0007669"/>
    <property type="project" value="InterPro"/>
</dbReference>
<keyword evidence="4" id="KW-1185">Reference proteome</keyword>
<dbReference type="AlphaFoldDB" id="A0A8H4J318"/>
<dbReference type="Pfam" id="PF00797">
    <property type="entry name" value="Acetyltransf_2"/>
    <property type="match status" value="1"/>
</dbReference>
<evidence type="ECO:0000313" key="4">
    <source>
        <dbReference type="Proteomes" id="UP000572817"/>
    </source>
</evidence>
<name>A0A8H4J318_9PEZI</name>
<comment type="similarity">
    <text evidence="1 2">Belongs to the arylamine N-acetyltransferase family.</text>
</comment>
<sequence length="314" mass="35613">MDSFLTSGELERYFNHIGLLKAYRTEPKPPLDIAFLTALHTHHISTIPYENLSLHYAKDVNISLDVHVILEKFLANGRGGYCMEQNLFFNSVLRSLGFQVYLTGARPRVRSDGIPVGEYLGWRHVVNIVTLADGTKWVTDPGFGGDAMRKPMPLVKHHITQNLGPQEIRFDYASIDNATNTCMQRPKVWIYQYRNAPEQPWNSFCCFTETEFVHNDLEVMNFFTSKAPDSFQTVTPFVVKFLRRGGEDGTVEIYGKLMLVGGDVKENLGGKTRVIQSCTSESERLKALQDWFGMSFTEEEQAGIKGRVSELLSN</sequence>
<accession>A0A8H4J318</accession>
<evidence type="ECO:0000313" key="3">
    <source>
        <dbReference type="EMBL" id="KAF4312306.1"/>
    </source>
</evidence>
<dbReference type="Proteomes" id="UP000572817">
    <property type="component" value="Unassembled WGS sequence"/>
</dbReference>
<protein>
    <submittedName>
        <fullName evidence="3">N-acetyltransferase</fullName>
    </submittedName>
</protein>
<dbReference type="InterPro" id="IPR001447">
    <property type="entry name" value="Arylamine_N-AcTrfase"/>
</dbReference>
<dbReference type="PANTHER" id="PTHR11786">
    <property type="entry name" value="N-HYDROXYARYLAMINE O-ACETYLTRANSFERASE"/>
    <property type="match status" value="1"/>
</dbReference>
<evidence type="ECO:0000256" key="2">
    <source>
        <dbReference type="RuleBase" id="RU003452"/>
    </source>
</evidence>
<dbReference type="Gene3D" id="3.30.2140.20">
    <property type="match status" value="1"/>
</dbReference>
<dbReference type="InterPro" id="IPR053710">
    <property type="entry name" value="Arylamine_NAT_domain_sf"/>
</dbReference>
<dbReference type="EMBL" id="WWBZ02000007">
    <property type="protein sequence ID" value="KAF4312306.1"/>
    <property type="molecule type" value="Genomic_DNA"/>
</dbReference>
<comment type="caution">
    <text evidence="3">The sequence shown here is derived from an EMBL/GenBank/DDBJ whole genome shotgun (WGS) entry which is preliminary data.</text>
</comment>
<proteinExistence type="inferred from homology"/>